<keyword evidence="2 3" id="KW-0378">Hydrolase</keyword>
<dbReference type="SFLD" id="SFLDS00003">
    <property type="entry name" value="Haloacid_Dehalogenase"/>
    <property type="match status" value="1"/>
</dbReference>
<dbReference type="InterPro" id="IPR006439">
    <property type="entry name" value="HAD-SF_hydro_IA"/>
</dbReference>
<dbReference type="InterPro" id="IPR036412">
    <property type="entry name" value="HAD-like_sf"/>
</dbReference>
<comment type="catalytic activity">
    <reaction evidence="3">
        <text>an (S)-2-haloacid + H2O = a (2R)-2-hydroxycarboxylate + a halide anion + H(+)</text>
        <dbReference type="Rhea" id="RHEA:11192"/>
        <dbReference type="ChEBI" id="CHEBI:15377"/>
        <dbReference type="ChEBI" id="CHEBI:15378"/>
        <dbReference type="ChEBI" id="CHEBI:16042"/>
        <dbReference type="ChEBI" id="CHEBI:58314"/>
        <dbReference type="ChEBI" id="CHEBI:137405"/>
        <dbReference type="EC" id="3.8.1.2"/>
    </reaction>
</comment>
<evidence type="ECO:0000256" key="1">
    <source>
        <dbReference type="ARBA" id="ARBA00008106"/>
    </source>
</evidence>
<evidence type="ECO:0000313" key="5">
    <source>
        <dbReference type="Proteomes" id="UP000012019"/>
    </source>
</evidence>
<dbReference type="SUPFAM" id="SSF56784">
    <property type="entry name" value="HAD-like"/>
    <property type="match status" value="1"/>
</dbReference>
<dbReference type="InterPro" id="IPR006328">
    <property type="entry name" value="2-HAD"/>
</dbReference>
<gene>
    <name evidence="4" type="ORF">MPL1_07603</name>
</gene>
<dbReference type="Gene3D" id="1.10.150.240">
    <property type="entry name" value="Putative phosphatase, domain 2"/>
    <property type="match status" value="1"/>
</dbReference>
<dbReference type="PATRIC" id="fig|1286106.3.peg.1525"/>
<evidence type="ECO:0000256" key="2">
    <source>
        <dbReference type="ARBA" id="ARBA00022801"/>
    </source>
</evidence>
<dbReference type="EMBL" id="APHR01000037">
    <property type="protein sequence ID" value="EMR12997.1"/>
    <property type="molecule type" value="Genomic_DNA"/>
</dbReference>
<comment type="caution">
    <text evidence="4">The sequence shown here is derived from an EMBL/GenBank/DDBJ whole genome shotgun (WGS) entry which is preliminary data.</text>
</comment>
<name>M7P0J1_9GAMM</name>
<dbReference type="NCBIfam" id="TIGR01428">
    <property type="entry name" value="HAD_type_II"/>
    <property type="match status" value="1"/>
</dbReference>
<evidence type="ECO:0000256" key="3">
    <source>
        <dbReference type="RuleBase" id="RU368077"/>
    </source>
</evidence>
<proteinExistence type="inferred from homology"/>
<dbReference type="InterPro" id="IPR023214">
    <property type="entry name" value="HAD_sf"/>
</dbReference>
<organism evidence="4 5">
    <name type="scientific">Methylophaga lonarensis MPL</name>
    <dbReference type="NCBI Taxonomy" id="1286106"/>
    <lineage>
        <taxon>Bacteria</taxon>
        <taxon>Pseudomonadati</taxon>
        <taxon>Pseudomonadota</taxon>
        <taxon>Gammaproteobacteria</taxon>
        <taxon>Thiotrichales</taxon>
        <taxon>Piscirickettsiaceae</taxon>
        <taxon>Methylophaga</taxon>
    </lineage>
</organism>
<dbReference type="InterPro" id="IPR023198">
    <property type="entry name" value="PGP-like_dom2"/>
</dbReference>
<dbReference type="Pfam" id="PF00702">
    <property type="entry name" value="Hydrolase"/>
    <property type="match status" value="1"/>
</dbReference>
<accession>M7P0J1</accession>
<dbReference type="SFLD" id="SFLDG01129">
    <property type="entry name" value="C1.5:_HAD__Beta-PGM__Phosphata"/>
    <property type="match status" value="1"/>
</dbReference>
<dbReference type="OrthoDB" id="5865007at2"/>
<protein>
    <recommendedName>
        <fullName evidence="3">(S)-2-haloacid dehalogenase</fullName>
        <ecNumber evidence="3">3.8.1.2</ecNumber>
    </recommendedName>
    <alternativeName>
        <fullName evidence="3">2-haloalkanoic acid dehalogenase</fullName>
    </alternativeName>
    <alternativeName>
        <fullName evidence="3">Halocarboxylic acid halidohydrolase</fullName>
    </alternativeName>
    <alternativeName>
        <fullName evidence="3">L-2-haloacid dehalogenase</fullName>
    </alternativeName>
</protein>
<dbReference type="STRING" id="1286106.MPL1_07603"/>
<dbReference type="EC" id="3.8.1.2" evidence="3"/>
<dbReference type="Proteomes" id="UP000012019">
    <property type="component" value="Unassembled WGS sequence"/>
</dbReference>
<reference evidence="4 5" key="1">
    <citation type="journal article" date="2013" name="Genome Announc.">
        <title>Draft Genome Sequence of Methylophaga lonarensis MPLT, a Haloalkaliphilic (Non-Methane-Utilizing) Methylotroph.</title>
        <authorList>
            <person name="Shetty S.A."/>
            <person name="Marathe N.P."/>
            <person name="Munot H."/>
            <person name="Antony C.P."/>
            <person name="Dhotre D.P."/>
            <person name="Murrell J.C."/>
            <person name="Shouche Y.S."/>
        </authorList>
    </citation>
    <scope>NUCLEOTIDE SEQUENCE [LARGE SCALE GENOMIC DNA]</scope>
    <source>
        <strain evidence="4 5">MPL</strain>
    </source>
</reference>
<dbReference type="PANTHER" id="PTHR43316">
    <property type="entry name" value="HYDROLASE, HALOACID DELAHOGENASE-RELATED"/>
    <property type="match status" value="1"/>
</dbReference>
<comment type="function">
    <text evidence="3">Catalyzes the hydrolytic dehalogenation of small (S)-2-haloalkanoic acids to yield the corresponding (R)-2-hydroxyalkanoic acids.</text>
</comment>
<dbReference type="RefSeq" id="WP_009726509.1">
    <property type="nucleotide sequence ID" value="NZ_APHR01000037.1"/>
</dbReference>
<dbReference type="NCBIfam" id="TIGR01493">
    <property type="entry name" value="HAD-SF-IA-v2"/>
    <property type="match status" value="1"/>
</dbReference>
<sequence length="226" mass="25363">MALTIAFDVYGTLLDMNGAHHSIAKLSPNINTERFAATLRQKQLEYTFRRALMGQYTGFDQCTRDAIDYCCALFEIEATERQKHMLMDAYAHLPAYGDVRQCLSELSKLPVKLVTFSNAESATLHELLSHASIESYFDQIISVDAVASFKPDPKVYHHLIETCKTSARKVYLVSGNAFDLIGANAVGIKTIWCQRSQNTHYDPWGGRPDHTLSSLQELAELIRTGL</sequence>
<dbReference type="GO" id="GO:0018784">
    <property type="term" value="F:(S)-2-haloacid dehalogenase activity"/>
    <property type="evidence" value="ECO:0007669"/>
    <property type="project" value="UniProtKB-UniRule"/>
</dbReference>
<dbReference type="InterPro" id="IPR051540">
    <property type="entry name" value="S-2-haloacid_dehalogenase"/>
</dbReference>
<dbReference type="PRINTS" id="PR00413">
    <property type="entry name" value="HADHALOGNASE"/>
</dbReference>
<dbReference type="AlphaFoldDB" id="M7P0J1"/>
<keyword evidence="5" id="KW-1185">Reference proteome</keyword>
<dbReference type="Gene3D" id="3.40.50.1000">
    <property type="entry name" value="HAD superfamily/HAD-like"/>
    <property type="match status" value="1"/>
</dbReference>
<evidence type="ECO:0000313" key="4">
    <source>
        <dbReference type="EMBL" id="EMR12997.1"/>
    </source>
</evidence>
<dbReference type="PANTHER" id="PTHR43316:SF3">
    <property type="entry name" value="HALOACID DEHALOGENASE, TYPE II (AFU_ORTHOLOGUE AFUA_2G07750)-RELATED"/>
    <property type="match status" value="1"/>
</dbReference>
<comment type="similarity">
    <text evidence="1 3">Belongs to the HAD-like hydrolase superfamily. S-2-haloalkanoic acid dehalogenase family.</text>
</comment>
<dbReference type="eggNOG" id="COG1011">
    <property type="taxonomic scope" value="Bacteria"/>
</dbReference>
<dbReference type="CDD" id="cd02588">
    <property type="entry name" value="HAD_L2-DEX"/>
    <property type="match status" value="1"/>
</dbReference>